<dbReference type="InterPro" id="IPR036259">
    <property type="entry name" value="MFS_trans_sf"/>
</dbReference>
<dbReference type="PANTHER" id="PTHR48022:SF64">
    <property type="entry name" value="MAJOR FACILITATOR SUPERFAMILY (MFS) PROFILE DOMAIN-CONTAINING PROTEIN"/>
    <property type="match status" value="1"/>
</dbReference>
<evidence type="ECO:0000256" key="4">
    <source>
        <dbReference type="ARBA" id="ARBA00022692"/>
    </source>
</evidence>
<name>A0AAE0M2G7_9PEZI</name>
<dbReference type="InterPro" id="IPR050360">
    <property type="entry name" value="MFS_Sugar_Transporters"/>
</dbReference>
<keyword evidence="6 8" id="KW-0472">Membrane</keyword>
<comment type="subcellular location">
    <subcellularLocation>
        <location evidence="1">Membrane</location>
        <topology evidence="1">Multi-pass membrane protein</topology>
    </subcellularLocation>
</comment>
<dbReference type="Pfam" id="PF00083">
    <property type="entry name" value="Sugar_tr"/>
    <property type="match status" value="1"/>
</dbReference>
<dbReference type="SUPFAM" id="SSF103473">
    <property type="entry name" value="MFS general substrate transporter"/>
    <property type="match status" value="1"/>
</dbReference>
<evidence type="ECO:0000256" key="1">
    <source>
        <dbReference type="ARBA" id="ARBA00004141"/>
    </source>
</evidence>
<reference evidence="10" key="1">
    <citation type="journal article" date="2023" name="Mol. Phylogenet. Evol.">
        <title>Genome-scale phylogeny and comparative genomics of the fungal order Sordariales.</title>
        <authorList>
            <person name="Hensen N."/>
            <person name="Bonometti L."/>
            <person name="Westerberg I."/>
            <person name="Brannstrom I.O."/>
            <person name="Guillou S."/>
            <person name="Cros-Aarteil S."/>
            <person name="Calhoun S."/>
            <person name="Haridas S."/>
            <person name="Kuo A."/>
            <person name="Mondo S."/>
            <person name="Pangilinan J."/>
            <person name="Riley R."/>
            <person name="LaButti K."/>
            <person name="Andreopoulos B."/>
            <person name="Lipzen A."/>
            <person name="Chen C."/>
            <person name="Yan M."/>
            <person name="Daum C."/>
            <person name="Ng V."/>
            <person name="Clum A."/>
            <person name="Steindorff A."/>
            <person name="Ohm R.A."/>
            <person name="Martin F."/>
            <person name="Silar P."/>
            <person name="Natvig D.O."/>
            <person name="Lalanne C."/>
            <person name="Gautier V."/>
            <person name="Ament-Velasquez S.L."/>
            <person name="Kruys A."/>
            <person name="Hutchinson M.I."/>
            <person name="Powell A.J."/>
            <person name="Barry K."/>
            <person name="Miller A.N."/>
            <person name="Grigoriev I.V."/>
            <person name="Debuchy R."/>
            <person name="Gladieux P."/>
            <person name="Hiltunen Thoren M."/>
            <person name="Johannesson H."/>
        </authorList>
    </citation>
    <scope>NUCLEOTIDE SEQUENCE</scope>
    <source>
        <strain evidence="10">CBS 118394</strain>
    </source>
</reference>
<dbReference type="InterPro" id="IPR020846">
    <property type="entry name" value="MFS_dom"/>
</dbReference>
<organism evidence="10 11">
    <name type="scientific">Apodospora peruviana</name>
    <dbReference type="NCBI Taxonomy" id="516989"/>
    <lineage>
        <taxon>Eukaryota</taxon>
        <taxon>Fungi</taxon>
        <taxon>Dikarya</taxon>
        <taxon>Ascomycota</taxon>
        <taxon>Pezizomycotina</taxon>
        <taxon>Sordariomycetes</taxon>
        <taxon>Sordariomycetidae</taxon>
        <taxon>Sordariales</taxon>
        <taxon>Lasiosphaeriaceae</taxon>
        <taxon>Apodospora</taxon>
    </lineage>
</organism>
<dbReference type="PRINTS" id="PR00171">
    <property type="entry name" value="SUGRTRNSPORT"/>
</dbReference>
<feature type="transmembrane region" description="Helical" evidence="8">
    <location>
        <begin position="99"/>
        <end position="122"/>
    </location>
</feature>
<feature type="transmembrane region" description="Helical" evidence="8">
    <location>
        <begin position="379"/>
        <end position="402"/>
    </location>
</feature>
<feature type="transmembrane region" description="Helical" evidence="8">
    <location>
        <begin position="414"/>
        <end position="432"/>
    </location>
</feature>
<dbReference type="NCBIfam" id="TIGR00879">
    <property type="entry name" value="SP"/>
    <property type="match status" value="1"/>
</dbReference>
<evidence type="ECO:0000256" key="3">
    <source>
        <dbReference type="ARBA" id="ARBA00022448"/>
    </source>
</evidence>
<keyword evidence="4 8" id="KW-0812">Transmembrane</keyword>
<accession>A0AAE0M2G7</accession>
<feature type="transmembrane region" description="Helical" evidence="8">
    <location>
        <begin position="66"/>
        <end position="87"/>
    </location>
</feature>
<proteinExistence type="inferred from homology"/>
<evidence type="ECO:0000256" key="5">
    <source>
        <dbReference type="ARBA" id="ARBA00022989"/>
    </source>
</evidence>
<sequence>MGKETFELAGRDWARVTWWTRKNMRGLYLTLWAALLTSATNGYDGSLMNGLESITAWNENFNHPNGQILGLITASMAIGSLLAIPIVPYTADILGRRTGVVIGCAIMIVGVALICIGFHVALFIIGRLVLGFGIAIAHGSAPLLIAELVHPQHRAIYSTIYNTLWYLGSLVGAWVAFGTHQLGGQWSWRVPCLLQAVPSIVQMIFIWTVPESPRWLISKGRHEKAKQILAHVHAEGDMDDELVNVEFNEIQQTIALEQEYEKSSWSELWATPGNRHRLIILVSIGFFSQWSGNGIVSYFLPKVLELIDIRDPTEQLKINGYLTVVQLVSAVTICFFVDKIGRRPLFISSASGMLATFVATTIALARFDASKNQHAANAVLVFIFIYYIMYNLGFCGLLVSYSTEILPYRIRAKGLTVMFFCVDLSLWFNQYVNPIALQNIGWKYYIFYCCWIAFELLVVLKYYIETKNTALEEIVRFFDGDSALIGGDAATAKARHLQGEDDGTVGVPAADEKMAVATTTSAEVRAA</sequence>
<evidence type="ECO:0000256" key="8">
    <source>
        <dbReference type="SAM" id="Phobius"/>
    </source>
</evidence>
<evidence type="ECO:0000256" key="6">
    <source>
        <dbReference type="ARBA" id="ARBA00023136"/>
    </source>
</evidence>
<feature type="transmembrane region" description="Helical" evidence="8">
    <location>
        <begin position="128"/>
        <end position="149"/>
    </location>
</feature>
<keyword evidence="11" id="KW-1185">Reference proteome</keyword>
<feature type="domain" description="Major facilitator superfamily (MFS) profile" evidence="9">
    <location>
        <begin position="30"/>
        <end position="467"/>
    </location>
</feature>
<dbReference type="InterPro" id="IPR005828">
    <property type="entry name" value="MFS_sugar_transport-like"/>
</dbReference>
<dbReference type="FunFam" id="1.20.1250.20:FF:000117">
    <property type="entry name" value="MFS hexose transporter"/>
    <property type="match status" value="1"/>
</dbReference>
<feature type="transmembrane region" description="Helical" evidence="8">
    <location>
        <begin position="278"/>
        <end position="300"/>
    </location>
</feature>
<feature type="transmembrane region" description="Helical" evidence="8">
    <location>
        <begin position="345"/>
        <end position="367"/>
    </location>
</feature>
<dbReference type="GO" id="GO:0016020">
    <property type="term" value="C:membrane"/>
    <property type="evidence" value="ECO:0007669"/>
    <property type="project" value="UniProtKB-SubCell"/>
</dbReference>
<evidence type="ECO:0000313" key="11">
    <source>
        <dbReference type="Proteomes" id="UP001283341"/>
    </source>
</evidence>
<dbReference type="PANTHER" id="PTHR48022">
    <property type="entry name" value="PLASTIDIC GLUCOSE TRANSPORTER 4"/>
    <property type="match status" value="1"/>
</dbReference>
<comment type="similarity">
    <text evidence="2 7">Belongs to the major facilitator superfamily. Sugar transporter (TC 2.A.1.1) family.</text>
</comment>
<dbReference type="PROSITE" id="PS50850">
    <property type="entry name" value="MFS"/>
    <property type="match status" value="1"/>
</dbReference>
<feature type="transmembrane region" description="Helical" evidence="8">
    <location>
        <begin position="156"/>
        <end position="176"/>
    </location>
</feature>
<feature type="transmembrane region" description="Helical" evidence="8">
    <location>
        <begin position="320"/>
        <end position="338"/>
    </location>
</feature>
<dbReference type="AlphaFoldDB" id="A0AAE0M2G7"/>
<dbReference type="Gene3D" id="1.20.1250.20">
    <property type="entry name" value="MFS general substrate transporter like domains"/>
    <property type="match status" value="1"/>
</dbReference>
<dbReference type="Proteomes" id="UP001283341">
    <property type="component" value="Unassembled WGS sequence"/>
</dbReference>
<keyword evidence="5 8" id="KW-1133">Transmembrane helix</keyword>
<evidence type="ECO:0000256" key="2">
    <source>
        <dbReference type="ARBA" id="ARBA00010992"/>
    </source>
</evidence>
<reference evidence="10" key="2">
    <citation type="submission" date="2023-06" db="EMBL/GenBank/DDBJ databases">
        <authorList>
            <consortium name="Lawrence Berkeley National Laboratory"/>
            <person name="Haridas S."/>
            <person name="Hensen N."/>
            <person name="Bonometti L."/>
            <person name="Westerberg I."/>
            <person name="Brannstrom I.O."/>
            <person name="Guillou S."/>
            <person name="Cros-Aarteil S."/>
            <person name="Calhoun S."/>
            <person name="Kuo A."/>
            <person name="Mondo S."/>
            <person name="Pangilinan J."/>
            <person name="Riley R."/>
            <person name="Labutti K."/>
            <person name="Andreopoulos B."/>
            <person name="Lipzen A."/>
            <person name="Chen C."/>
            <person name="Yanf M."/>
            <person name="Daum C."/>
            <person name="Ng V."/>
            <person name="Clum A."/>
            <person name="Steindorff A."/>
            <person name="Ohm R."/>
            <person name="Martin F."/>
            <person name="Silar P."/>
            <person name="Natvig D."/>
            <person name="Lalanne C."/>
            <person name="Gautier V."/>
            <person name="Ament-Velasquez S.L."/>
            <person name="Kruys A."/>
            <person name="Hutchinson M.I."/>
            <person name="Powell A.J."/>
            <person name="Barry K."/>
            <person name="Miller A.N."/>
            <person name="Grigoriev I.V."/>
            <person name="Debuchy R."/>
            <person name="Gladieux P."/>
            <person name="Thoren M.H."/>
            <person name="Johannesson H."/>
        </authorList>
    </citation>
    <scope>NUCLEOTIDE SEQUENCE</scope>
    <source>
        <strain evidence="10">CBS 118394</strain>
    </source>
</reference>
<dbReference type="EMBL" id="JAUEDM010000005">
    <property type="protein sequence ID" value="KAK3316727.1"/>
    <property type="molecule type" value="Genomic_DNA"/>
</dbReference>
<feature type="transmembrane region" description="Helical" evidence="8">
    <location>
        <begin position="444"/>
        <end position="464"/>
    </location>
</feature>
<evidence type="ECO:0000313" key="10">
    <source>
        <dbReference type="EMBL" id="KAK3316727.1"/>
    </source>
</evidence>
<evidence type="ECO:0000259" key="9">
    <source>
        <dbReference type="PROSITE" id="PS50850"/>
    </source>
</evidence>
<gene>
    <name evidence="10" type="ORF">B0H66DRAFT_304249</name>
</gene>
<feature type="transmembrane region" description="Helical" evidence="8">
    <location>
        <begin position="188"/>
        <end position="209"/>
    </location>
</feature>
<keyword evidence="3 7" id="KW-0813">Transport</keyword>
<comment type="caution">
    <text evidence="10">The sequence shown here is derived from an EMBL/GenBank/DDBJ whole genome shotgun (WGS) entry which is preliminary data.</text>
</comment>
<protein>
    <submittedName>
        <fullName evidence="10">Hexose transporter protein</fullName>
    </submittedName>
</protein>
<dbReference type="GO" id="GO:0005351">
    <property type="term" value="F:carbohydrate:proton symporter activity"/>
    <property type="evidence" value="ECO:0007669"/>
    <property type="project" value="TreeGrafter"/>
</dbReference>
<evidence type="ECO:0000256" key="7">
    <source>
        <dbReference type="RuleBase" id="RU003346"/>
    </source>
</evidence>
<dbReference type="InterPro" id="IPR003663">
    <property type="entry name" value="Sugar/inositol_transpt"/>
</dbReference>